<comment type="caution">
    <text evidence="1">The sequence shown here is derived from an EMBL/GenBank/DDBJ whole genome shotgun (WGS) entry which is preliminary data.</text>
</comment>
<dbReference type="Proteomes" id="UP000684084">
    <property type="component" value="Unassembled WGS sequence"/>
</dbReference>
<reference evidence="1" key="1">
    <citation type="submission" date="2020-05" db="EMBL/GenBank/DDBJ databases">
        <authorList>
            <person name="Rincon C."/>
            <person name="Sanders R I."/>
            <person name="Robbins C."/>
            <person name="Chaturvedi A."/>
        </authorList>
    </citation>
    <scope>NUCLEOTIDE SEQUENCE</scope>
    <source>
        <strain evidence="1">CHB12</strain>
    </source>
</reference>
<evidence type="ECO:0000313" key="2">
    <source>
        <dbReference type="Proteomes" id="UP000684084"/>
    </source>
</evidence>
<name>A0A2I1E500_9GLOM</name>
<proteinExistence type="predicted"/>
<organism evidence="1 2">
    <name type="scientific">Rhizophagus irregularis</name>
    <dbReference type="NCBI Taxonomy" id="588596"/>
    <lineage>
        <taxon>Eukaryota</taxon>
        <taxon>Fungi</taxon>
        <taxon>Fungi incertae sedis</taxon>
        <taxon>Mucoromycota</taxon>
        <taxon>Glomeromycotina</taxon>
        <taxon>Glomeromycetes</taxon>
        <taxon>Glomerales</taxon>
        <taxon>Glomeraceae</taxon>
        <taxon>Rhizophagus</taxon>
    </lineage>
</organism>
<sequence>MWKNCYNNIELNTLTVNLELNYYSPQNSRLYYSNSNSTSKIYYSNDLPCKDIMDEQEANHSKPYDFKIESLSQNSGCLI</sequence>
<accession>A0A2I1E500</accession>
<dbReference type="AlphaFoldDB" id="A0A2I1E500"/>
<protein>
    <submittedName>
        <fullName evidence="1">Uncharacterized protein</fullName>
    </submittedName>
</protein>
<evidence type="ECO:0000313" key="1">
    <source>
        <dbReference type="EMBL" id="CAB5366943.1"/>
    </source>
</evidence>
<dbReference type="EMBL" id="CAGKOT010000023">
    <property type="protein sequence ID" value="CAB5366943.1"/>
    <property type="molecule type" value="Genomic_DNA"/>
</dbReference>
<gene>
    <name evidence="1" type="ORF">CHRIB12_LOCUS11058</name>
</gene>
<dbReference type="OrthoDB" id="2307547at2759"/>
<dbReference type="VEuPathDB" id="FungiDB:RhiirFUN_018643"/>